<proteinExistence type="predicted"/>
<keyword evidence="2" id="KW-1185">Reference proteome</keyword>
<accession>A0A4R3LAM2</accession>
<reference evidence="1 2" key="1">
    <citation type="submission" date="2019-03" db="EMBL/GenBank/DDBJ databases">
        <title>Genomic Encyclopedia of Type Strains, Phase IV (KMG-IV): sequencing the most valuable type-strain genomes for metagenomic binning, comparative biology and taxonomic classification.</title>
        <authorList>
            <person name="Goeker M."/>
        </authorList>
    </citation>
    <scope>NUCLEOTIDE SEQUENCE [LARGE SCALE GENOMIC DNA]</scope>
    <source>
        <strain evidence="1 2">DSM 21944</strain>
    </source>
</reference>
<dbReference type="RefSeq" id="WP_132577512.1">
    <property type="nucleotide sequence ID" value="NZ_JBHLWF010000011.1"/>
</dbReference>
<sequence length="181" mass="20155">MSGDGSRVSTLVISVSALTERERANLRCTTLLAKSKLSAAWRISDIDSESHCRFVVPENGCREGHIEFSSPADGSTVLVEVDWPLTEASLVRALNMTSDRLGHSDTAINPRTSWINSLRRRATPKPRPATDHREGVRSIGSYLRRFGLIVLPPGPWTRWNVSQPSRSEAWDARARYLRTSA</sequence>
<dbReference type="Proteomes" id="UP000294599">
    <property type="component" value="Unassembled WGS sequence"/>
</dbReference>
<evidence type="ECO:0000313" key="1">
    <source>
        <dbReference type="EMBL" id="TCS95314.1"/>
    </source>
</evidence>
<dbReference type="AlphaFoldDB" id="A0A4R3LAM2"/>
<dbReference type="EMBL" id="SMAF01000018">
    <property type="protein sequence ID" value="TCS95314.1"/>
    <property type="molecule type" value="Genomic_DNA"/>
</dbReference>
<name>A0A4R3LAM2_9GAMM</name>
<protein>
    <submittedName>
        <fullName evidence="1">Uncharacterized protein</fullName>
    </submittedName>
</protein>
<evidence type="ECO:0000313" key="2">
    <source>
        <dbReference type="Proteomes" id="UP000294599"/>
    </source>
</evidence>
<comment type="caution">
    <text evidence="1">The sequence shown here is derived from an EMBL/GenBank/DDBJ whole genome shotgun (WGS) entry which is preliminary data.</text>
</comment>
<gene>
    <name evidence="1" type="ORF">EDC25_1183</name>
</gene>
<organism evidence="1 2">
    <name type="scientific">Pseudofulvimonas gallinarii</name>
    <dbReference type="NCBI Taxonomy" id="634155"/>
    <lineage>
        <taxon>Bacteria</taxon>
        <taxon>Pseudomonadati</taxon>
        <taxon>Pseudomonadota</taxon>
        <taxon>Gammaproteobacteria</taxon>
        <taxon>Lysobacterales</taxon>
        <taxon>Rhodanobacteraceae</taxon>
        <taxon>Pseudofulvimonas</taxon>
    </lineage>
</organism>